<feature type="domain" description="AAA+ ATPase" evidence="1">
    <location>
        <begin position="81"/>
        <end position="206"/>
    </location>
</feature>
<dbReference type="Proteomes" id="UP000052022">
    <property type="component" value="Unassembled WGS sequence"/>
</dbReference>
<dbReference type="InterPro" id="IPR008533">
    <property type="entry name" value="DUF815"/>
</dbReference>
<dbReference type="InterPro" id="IPR003593">
    <property type="entry name" value="AAA+_ATPase"/>
</dbReference>
<protein>
    <submittedName>
        <fullName evidence="2">Putative ATPase (AAA+ superfamily)</fullName>
    </submittedName>
</protein>
<gene>
    <name evidence="2" type="ORF">TRM7557_02910</name>
</gene>
<dbReference type="Pfam" id="PF05673">
    <property type="entry name" value="DUF815"/>
    <property type="match status" value="1"/>
</dbReference>
<dbReference type="SUPFAM" id="SSF52540">
    <property type="entry name" value="P-loop containing nucleoside triphosphate hydrolases"/>
    <property type="match status" value="1"/>
</dbReference>
<organism evidence="2 3">
    <name type="scientific">Tritonibacter multivorans</name>
    <dbReference type="NCBI Taxonomy" id="928856"/>
    <lineage>
        <taxon>Bacteria</taxon>
        <taxon>Pseudomonadati</taxon>
        <taxon>Pseudomonadota</taxon>
        <taxon>Alphaproteobacteria</taxon>
        <taxon>Rhodobacterales</taxon>
        <taxon>Paracoccaceae</taxon>
        <taxon>Tritonibacter</taxon>
    </lineage>
</organism>
<dbReference type="EMBL" id="CYSD01000039">
    <property type="protein sequence ID" value="CUH80465.1"/>
    <property type="molecule type" value="Genomic_DNA"/>
</dbReference>
<evidence type="ECO:0000313" key="3">
    <source>
        <dbReference type="Proteomes" id="UP000052022"/>
    </source>
</evidence>
<evidence type="ECO:0000259" key="1">
    <source>
        <dbReference type="SMART" id="SM00382"/>
    </source>
</evidence>
<proteinExistence type="predicted"/>
<dbReference type="InterPro" id="IPR027417">
    <property type="entry name" value="P-loop_NTPase"/>
</dbReference>
<accession>A0A0N7M0H3</accession>
<dbReference type="SMART" id="SM00382">
    <property type="entry name" value="AAA"/>
    <property type="match status" value="1"/>
</dbReference>
<dbReference type="STRING" id="928856.SAMN04488049_104193"/>
<dbReference type="PANTHER" id="PTHR42935:SF1">
    <property type="entry name" value="SLR0930 PROTEIN"/>
    <property type="match status" value="1"/>
</dbReference>
<reference evidence="2 3" key="1">
    <citation type="submission" date="2015-09" db="EMBL/GenBank/DDBJ databases">
        <authorList>
            <consortium name="Swine Surveillance"/>
        </authorList>
    </citation>
    <scope>NUCLEOTIDE SEQUENCE [LARGE SCALE GENOMIC DNA]</scope>
    <source>
        <strain evidence="2 3">CECT 7557</strain>
    </source>
</reference>
<dbReference type="AlphaFoldDB" id="A0A0N7M0H3"/>
<dbReference type="Gene3D" id="3.40.50.300">
    <property type="entry name" value="P-loop containing nucleotide triphosphate hydrolases"/>
    <property type="match status" value="1"/>
</dbReference>
<dbReference type="OrthoDB" id="9812140at2"/>
<keyword evidence="3" id="KW-1185">Reference proteome</keyword>
<dbReference type="PANTHER" id="PTHR42935">
    <property type="entry name" value="SLR0930 PROTEIN"/>
    <property type="match status" value="1"/>
</dbReference>
<sequence>MSQQADQTLMTRIAEALERMAPAPGGAPDFEAASGFVWHVVPDRLEPVPAINRVDLDLLVGIDRSRETLLDNTRRFAKGFAANNALLWGARGMGKSSLVKAIHGTLSADHPELKLVELQREDLPSVSRLMNHLRGAPYRFILFCDDLSFSHDDQHYKSLKAVLDGGIEGRPDNVVLYATSNRRHLMPRDMIENERSCAINPAEAVEEKVSLSDRFGLWLGFHPCNQDAYLAMIRGYCDAHGLEIDEDTLRAEAIEWQATRGARSGRVAWQFFTDLAGRHGIALR</sequence>
<evidence type="ECO:0000313" key="2">
    <source>
        <dbReference type="EMBL" id="CUH80465.1"/>
    </source>
</evidence>
<dbReference type="RefSeq" id="WP_058290931.1">
    <property type="nucleotide sequence ID" value="NZ_CYSD01000039.1"/>
</dbReference>
<name>A0A0N7M0H3_9RHOB</name>